<evidence type="ECO:0000313" key="2">
    <source>
        <dbReference type="EMBL" id="KAL3873707.1"/>
    </source>
</evidence>
<dbReference type="EMBL" id="JBJQND010000006">
    <property type="protein sequence ID" value="KAL3873707.1"/>
    <property type="molecule type" value="Genomic_DNA"/>
</dbReference>
<name>A0ABD3WIA3_SINWO</name>
<feature type="chain" id="PRO_5044752092" evidence="1">
    <location>
        <begin position="21"/>
        <end position="425"/>
    </location>
</feature>
<dbReference type="Proteomes" id="UP001634394">
    <property type="component" value="Unassembled WGS sequence"/>
</dbReference>
<sequence>MGRIIGMVMILCCLTQEICTRDTGQFIGASMSFTIINGKNGFEVQLDVISGWVLGLGPCGINCSRASINSNTKAAREEVLQKEGDINLFGNWTVEFKTSSMNRSHVIDITQFVYSSINESVVDVSEKGGWEQVWTVVRYPMIHNAPWLDIAFEGVSWKNLSLQGVNKEWHLQMKATSDSRSDTGKPNNSPQAFSKPFYRLLLDKDNHIRIATIDPDGDQVTCALSQYIEGGVAAQILLPNITVTKDCIITIPSNRSLGYQNGSLGAVAITVSDYSVSGNTLGGMIRSFSAIGVQFLVQFLDNISEPVFIFPTPEGNHKFNIYSGTTWKIDVYAEPISPALIDRFSCLGRQHEDVKIINFKSTSVLNHENVKMATMTWTPLHTDVGNHILCVGVEDSNGMDSSDQRCYLLDVKPSLEVNQSMNNPN</sequence>
<evidence type="ECO:0000256" key="1">
    <source>
        <dbReference type="SAM" id="SignalP"/>
    </source>
</evidence>
<keyword evidence="3" id="KW-1185">Reference proteome</keyword>
<gene>
    <name evidence="2" type="ORF">ACJMK2_036797</name>
</gene>
<reference evidence="2 3" key="1">
    <citation type="submission" date="2024-11" db="EMBL/GenBank/DDBJ databases">
        <title>Chromosome-level genome assembly of the freshwater bivalve Anodonta woodiana.</title>
        <authorList>
            <person name="Chen X."/>
        </authorList>
    </citation>
    <scope>NUCLEOTIDE SEQUENCE [LARGE SCALE GENOMIC DNA]</scope>
    <source>
        <strain evidence="2">MN2024</strain>
        <tissue evidence="2">Gills</tissue>
    </source>
</reference>
<dbReference type="AlphaFoldDB" id="A0ABD3WIA3"/>
<accession>A0ABD3WIA3</accession>
<keyword evidence="1" id="KW-0732">Signal</keyword>
<feature type="non-terminal residue" evidence="2">
    <location>
        <position position="425"/>
    </location>
</feature>
<protein>
    <submittedName>
        <fullName evidence="2">Uncharacterized protein</fullName>
    </submittedName>
</protein>
<feature type="signal peptide" evidence="1">
    <location>
        <begin position="1"/>
        <end position="20"/>
    </location>
</feature>
<organism evidence="2 3">
    <name type="scientific">Sinanodonta woodiana</name>
    <name type="common">Chinese pond mussel</name>
    <name type="synonym">Anodonta woodiana</name>
    <dbReference type="NCBI Taxonomy" id="1069815"/>
    <lineage>
        <taxon>Eukaryota</taxon>
        <taxon>Metazoa</taxon>
        <taxon>Spiralia</taxon>
        <taxon>Lophotrochozoa</taxon>
        <taxon>Mollusca</taxon>
        <taxon>Bivalvia</taxon>
        <taxon>Autobranchia</taxon>
        <taxon>Heteroconchia</taxon>
        <taxon>Palaeoheterodonta</taxon>
        <taxon>Unionida</taxon>
        <taxon>Unionoidea</taxon>
        <taxon>Unionidae</taxon>
        <taxon>Unioninae</taxon>
        <taxon>Sinanodonta</taxon>
    </lineage>
</organism>
<comment type="caution">
    <text evidence="2">The sequence shown here is derived from an EMBL/GenBank/DDBJ whole genome shotgun (WGS) entry which is preliminary data.</text>
</comment>
<evidence type="ECO:0000313" key="3">
    <source>
        <dbReference type="Proteomes" id="UP001634394"/>
    </source>
</evidence>
<proteinExistence type="predicted"/>